<dbReference type="AlphaFoldDB" id="J7S259"/>
<evidence type="ECO:0000256" key="2">
    <source>
        <dbReference type="ARBA" id="ARBA00010730"/>
    </source>
</evidence>
<dbReference type="OrthoDB" id="4473401at2759"/>
<dbReference type="GO" id="GO:0052861">
    <property type="term" value="F:endo-1,3(4)-beta-glucanase activity"/>
    <property type="evidence" value="ECO:0007669"/>
    <property type="project" value="InterPro"/>
</dbReference>
<dbReference type="GO" id="GO:0030036">
    <property type="term" value="P:actin cytoskeleton organization"/>
    <property type="evidence" value="ECO:0007669"/>
    <property type="project" value="EnsemblFungi"/>
</dbReference>
<dbReference type="Gene3D" id="2.70.98.30">
    <property type="entry name" value="Golgi alpha-mannosidase II, domain 4"/>
    <property type="match status" value="1"/>
</dbReference>
<comment type="catalytic activity">
    <reaction evidence="1">
        <text>Hydrolysis of (1-&gt;3)-beta-D-glucosidic linkages in (1-&gt;3)-beta-D-glucans.</text>
        <dbReference type="EC" id="3.2.1.39"/>
    </reaction>
</comment>
<dbReference type="RefSeq" id="XP_022462220.1">
    <property type="nucleotide sequence ID" value="XM_022607152.1"/>
</dbReference>
<name>J7S259_HUIN7</name>
<dbReference type="GO" id="GO:0009986">
    <property type="term" value="C:cell surface"/>
    <property type="evidence" value="ECO:0007669"/>
    <property type="project" value="TreeGrafter"/>
</dbReference>
<dbReference type="STRING" id="1071383.J7S259"/>
<evidence type="ECO:0000256" key="1">
    <source>
        <dbReference type="ARBA" id="ARBA00000382"/>
    </source>
</evidence>
<evidence type="ECO:0000256" key="6">
    <source>
        <dbReference type="ARBA" id="ARBA00023295"/>
    </source>
</evidence>
<keyword evidence="7" id="KW-0961">Cell wall biogenesis/degradation</keyword>
<sequence>MGERRGQDNGPTQGDLTMEVYDRPPPYSATDFEKNSPPVPPRGAPEVPPRTHETSPPVPHRNYNVESSSGKTSLPTADPTMFFTGRSHLVPLPANVSRPTQTNKFYGNMLLGTQRQPVWTHPYSLWYTGDGLAFTHIREEQKVLGGPDVIPQYYFSPVGIRSFILGAMESSELNLQVGKTTHMSCEVTLSNGGPGYIRVPLVQGSGFITGIYNNFTPKLSTAVGFRQFNAVNWTNDLGIKKYQVILEDAVTWTIYLQSTEPTVDLIFSDANTIVANQAPANCTLQVVASTSGNIDQAAGCYPVGCNVTTNAVSSDSASYSLSYTTEGHSQSGKTLMYAMPHHLDYLDSTFVDSFSVNFPLVSTVCGTMEGFITNEFSMQQLPLVSKLSFEPFTTIPGLDQPNYKPDVLAKILAAARSEIASANVPEESNLDSMYFSGKALAKYAWMLYCCHFILGDESLTQQLLNSLKEAMNRFVTNQQKLPLIYDTTWKGIISSGDSSQDFGNSYYNDHHFHYSYHVIAAAIIVKVELSLNNNDSPWLAQNKDWVEFLIRDYANASADDPFFPQFRSFDWFNGHSWAKGLFESGDGKDEESSSEDVNASYALKLWGEVTKNSDLEFLGSIQLSILASSLNHYFLYSDGNTTLPKSFIPNKVSGILFENKIDHTTYFGNELQYIQMIHAIPITPASSFIRTPKFVREEWEEKLAPILNNVNDGWKGVMMLNMALFDPAGSYAFFLKRDLILAG</sequence>
<keyword evidence="8" id="KW-0624">Polysaccharide degradation</keyword>
<dbReference type="HOGENOM" id="CLU_005482_2_1_1"/>
<evidence type="ECO:0000256" key="3">
    <source>
        <dbReference type="ARBA" id="ARBA00012780"/>
    </source>
</evidence>
<dbReference type="GO" id="GO:0000272">
    <property type="term" value="P:polysaccharide catabolic process"/>
    <property type="evidence" value="ECO:0007669"/>
    <property type="project" value="UniProtKB-KW"/>
</dbReference>
<feature type="domain" description="Glycosyl hydrolase family 81 N-terminal" evidence="10">
    <location>
        <begin position="94"/>
        <end position="393"/>
    </location>
</feature>
<accession>J7S259</accession>
<feature type="compositionally biased region" description="Pro residues" evidence="9">
    <location>
        <begin position="37"/>
        <end position="48"/>
    </location>
</feature>
<feature type="domain" description="Glycosyl hydrolase family 81 C-terminal" evidence="11">
    <location>
        <begin position="403"/>
        <end position="737"/>
    </location>
</feature>
<dbReference type="PANTHER" id="PTHR31983:SF0">
    <property type="entry name" value="GLUCAN ENDO-1,3-BETA-D-GLUCOSIDASE 2"/>
    <property type="match status" value="1"/>
</dbReference>
<reference evidence="13" key="2">
    <citation type="submission" date="2012-08" db="EMBL/GenBank/DDBJ databases">
        <title>Genome sequence of Kazachstania naganishii.</title>
        <authorList>
            <person name="Gordon J.L."/>
            <person name="Armisen D."/>
            <person name="Proux-Wera E."/>
            <person name="OhEigeartaigh S.S."/>
            <person name="Byrne K.P."/>
            <person name="Wolfe K.H."/>
        </authorList>
    </citation>
    <scope>NUCLEOTIDE SEQUENCE [LARGE SCALE GENOMIC DNA]</scope>
    <source>
        <strain evidence="13">ATCC MYA-139 / BCRC 22969 / CBS 8797 / CCRC 22969 / KCTC 17520 / NBRC 10181 / NCYC 3082</strain>
    </source>
</reference>
<dbReference type="Proteomes" id="UP000006310">
    <property type="component" value="Chromosome 1"/>
</dbReference>
<feature type="compositionally biased region" description="Polar residues" evidence="9">
    <location>
        <begin position="64"/>
        <end position="75"/>
    </location>
</feature>
<dbReference type="eggNOG" id="KOG2254">
    <property type="taxonomic scope" value="Eukaryota"/>
</dbReference>
<keyword evidence="6" id="KW-0326">Glycosidase</keyword>
<evidence type="ECO:0000256" key="8">
    <source>
        <dbReference type="ARBA" id="ARBA00023326"/>
    </source>
</evidence>
<comment type="similarity">
    <text evidence="2">Belongs to the glycosyl hydrolase 81 family.</text>
</comment>
<dbReference type="Gene3D" id="1.10.287.1170">
    <property type="entry name" value="glycoside hydrolase family 81 endo-[beta] glucanase"/>
    <property type="match status" value="1"/>
</dbReference>
<evidence type="ECO:0000256" key="9">
    <source>
        <dbReference type="SAM" id="MobiDB-lite"/>
    </source>
</evidence>
<keyword evidence="4" id="KW-0378">Hydrolase</keyword>
<dbReference type="PROSITE" id="PS52008">
    <property type="entry name" value="GH81"/>
    <property type="match status" value="1"/>
</dbReference>
<evidence type="ECO:0000313" key="13">
    <source>
        <dbReference type="Proteomes" id="UP000006310"/>
    </source>
</evidence>
<feature type="region of interest" description="Disordered" evidence="9">
    <location>
        <begin position="1"/>
        <end position="76"/>
    </location>
</feature>
<dbReference type="FunFam" id="1.10.287.1170:FF:000001">
    <property type="entry name" value="Endo-1,3-beta-glucanase Engl1"/>
    <property type="match status" value="1"/>
</dbReference>
<dbReference type="InterPro" id="IPR040451">
    <property type="entry name" value="GH81_N"/>
</dbReference>
<proteinExistence type="inferred from homology"/>
<evidence type="ECO:0000313" key="12">
    <source>
        <dbReference type="EMBL" id="CCK67974.1"/>
    </source>
</evidence>
<evidence type="ECO:0000256" key="5">
    <source>
        <dbReference type="ARBA" id="ARBA00023277"/>
    </source>
</evidence>
<gene>
    <name evidence="12" type="primary">KNAG0A02850</name>
    <name evidence="12" type="ordered locus">KNAG_0A02850</name>
</gene>
<protein>
    <recommendedName>
        <fullName evidence="3">glucan endo-1,3-beta-D-glucosidase</fullName>
        <ecNumber evidence="3">3.2.1.39</ecNumber>
    </recommendedName>
</protein>
<dbReference type="Pfam" id="PF17652">
    <property type="entry name" value="Glyco_hydro81C"/>
    <property type="match status" value="1"/>
</dbReference>
<evidence type="ECO:0000259" key="11">
    <source>
        <dbReference type="Pfam" id="PF17652"/>
    </source>
</evidence>
<dbReference type="PANTHER" id="PTHR31983">
    <property type="entry name" value="ENDO-1,3(4)-BETA-GLUCANASE 1"/>
    <property type="match status" value="1"/>
</dbReference>
<dbReference type="Pfam" id="PF03639">
    <property type="entry name" value="Glyco_hydro_81"/>
    <property type="match status" value="1"/>
</dbReference>
<reference evidence="12 13" key="1">
    <citation type="journal article" date="2011" name="Proc. Natl. Acad. Sci. U.S.A.">
        <title>Evolutionary erosion of yeast sex chromosomes by mating-type switching accidents.</title>
        <authorList>
            <person name="Gordon J.L."/>
            <person name="Armisen D."/>
            <person name="Proux-Wera E."/>
            <person name="Oheigeartaigh S.S."/>
            <person name="Byrne K.P."/>
            <person name="Wolfe K.H."/>
        </authorList>
    </citation>
    <scope>NUCLEOTIDE SEQUENCE [LARGE SCALE GENOMIC DNA]</scope>
    <source>
        <strain evidence="13">ATCC MYA-139 / BCRC 22969 / CBS 8797 / CCRC 22969 / KCTC 17520 / NBRC 10181 / NCYC 3082</strain>
    </source>
</reference>
<evidence type="ECO:0000256" key="4">
    <source>
        <dbReference type="ARBA" id="ARBA00022801"/>
    </source>
</evidence>
<dbReference type="GO" id="GO:0042973">
    <property type="term" value="F:glucan endo-1,3-beta-D-glucosidase activity"/>
    <property type="evidence" value="ECO:0007669"/>
    <property type="project" value="UniProtKB-EC"/>
</dbReference>
<dbReference type="EMBL" id="HE978314">
    <property type="protein sequence ID" value="CCK67974.1"/>
    <property type="molecule type" value="Genomic_DNA"/>
</dbReference>
<dbReference type="GO" id="GO:0071555">
    <property type="term" value="P:cell wall organization"/>
    <property type="evidence" value="ECO:0007669"/>
    <property type="project" value="UniProtKB-KW"/>
</dbReference>
<keyword evidence="13" id="KW-1185">Reference proteome</keyword>
<dbReference type="InterPro" id="IPR040720">
    <property type="entry name" value="GH81_C"/>
</dbReference>
<dbReference type="InterPro" id="IPR005200">
    <property type="entry name" value="Endo-beta-glucanase"/>
</dbReference>
<dbReference type="KEGG" id="kng:KNAG_0A02850"/>
<keyword evidence="5" id="KW-0119">Carbohydrate metabolism</keyword>
<evidence type="ECO:0000256" key="7">
    <source>
        <dbReference type="ARBA" id="ARBA00023316"/>
    </source>
</evidence>
<dbReference type="EC" id="3.2.1.39" evidence="3"/>
<dbReference type="OMA" id="YIQMIHA"/>
<organism evidence="12 13">
    <name type="scientific">Huiozyma naganishii (strain ATCC MYA-139 / BCRC 22969 / CBS 8797 / KCTC 17520 / NBRC 10181 / NCYC 3082 / Yp74L-3)</name>
    <name type="common">Yeast</name>
    <name type="synonym">Kazachstania naganishii</name>
    <dbReference type="NCBI Taxonomy" id="1071383"/>
    <lineage>
        <taxon>Eukaryota</taxon>
        <taxon>Fungi</taxon>
        <taxon>Dikarya</taxon>
        <taxon>Ascomycota</taxon>
        <taxon>Saccharomycotina</taxon>
        <taxon>Saccharomycetes</taxon>
        <taxon>Saccharomycetales</taxon>
        <taxon>Saccharomycetaceae</taxon>
        <taxon>Huiozyma</taxon>
    </lineage>
</organism>
<dbReference type="GeneID" id="34523609"/>
<evidence type="ECO:0000259" key="10">
    <source>
        <dbReference type="Pfam" id="PF03639"/>
    </source>
</evidence>